<dbReference type="HOGENOM" id="CLU_392756_0_0_1"/>
<feature type="compositionally biased region" description="Basic and acidic residues" evidence="3">
    <location>
        <begin position="270"/>
        <end position="284"/>
    </location>
</feature>
<dbReference type="InterPro" id="IPR012677">
    <property type="entry name" value="Nucleotide-bd_a/b_plait_sf"/>
</dbReference>
<feature type="compositionally biased region" description="Acidic residues" evidence="3">
    <location>
        <begin position="212"/>
        <end position="231"/>
    </location>
</feature>
<feature type="compositionally biased region" description="Acidic residues" evidence="3">
    <location>
        <begin position="110"/>
        <end position="131"/>
    </location>
</feature>
<feature type="region of interest" description="Disordered" evidence="3">
    <location>
        <begin position="620"/>
        <end position="702"/>
    </location>
</feature>
<dbReference type="InterPro" id="IPR000504">
    <property type="entry name" value="RRM_dom"/>
</dbReference>
<dbReference type="OMA" id="LGNCANE"/>
<evidence type="ECO:0000313" key="5">
    <source>
        <dbReference type="Ensembl" id="ENSPMAP00000004252.1"/>
    </source>
</evidence>
<proteinExistence type="predicted"/>
<evidence type="ECO:0000256" key="3">
    <source>
        <dbReference type="SAM" id="MobiDB-lite"/>
    </source>
</evidence>
<sequence>MVKAAKATPVKNGKPQKKAPPPPKQVDESSEEDDSEPEIELEARVVPVKKATPLPKKAAAKVTVKQASEDDSEEEVVVPAKKGKPAANSKAVANNKPAAKKAAPKKAESSEEESDEDDDEESEEESEEEEAPPPPKKTPAKPAAKATPAKATPAKATPAKKAPAADDDEDEDSEDDEEDEKPVAKKAVAAKATPGKATPAKATPAKGKPAESDDEEDEDEDSEEESDEEMDVTPAPKAKGAKAVMAALVSQEKETNAQHKITTAVTEPPPKAKAEKRKKEEDKATSASKKQKVDAGDKLSLGNCANETSKYWNVTYYCTDSTHFVPSYGVAKSGGASWSYVPSCNLYQNDCKLRFSLWKLTTRVLFTERDAKTLFVKNIAWSSTVESLTEAFEGAVEVRIPLGPNGKSRGIAYVEFPSEEDAEAAMKEYQGADVDGRAVLLDYVGDKSNKAKPQGPESNTLMVRNLSFQADEDSLRSVFENAEAVRVLMDRETGKPRGMAFVDFASIDDAKAAMKAHSGAEVEGRAIRLEFSTPRGTPGPSEASSTLFVRGLGEDTSEDTLMDSFEGATAARIVTDRDSGQSKGYAYVDFSSADEAKSALNAMKGVEIDGSQIYVDFARPKGSTPGRGGGGRGGGFGGRGGGGFGGRGGGFGGRGGGGFGGGRGGGFRGGRGGGGFRGGRGGSSGRKDGIQEFKGKKMTFDN</sequence>
<dbReference type="STRING" id="7757.ENSPMAP00000004252"/>
<dbReference type="Gene3D" id="3.30.70.330">
    <property type="match status" value="3"/>
</dbReference>
<feature type="compositionally biased region" description="Low complexity" evidence="3">
    <location>
        <begin position="185"/>
        <end position="207"/>
    </location>
</feature>
<dbReference type="SUPFAM" id="SSF54928">
    <property type="entry name" value="RNA-binding domain, RBD"/>
    <property type="match status" value="3"/>
</dbReference>
<dbReference type="GeneTree" id="ENSGT00940000163473"/>
<organism evidence="5">
    <name type="scientific">Petromyzon marinus</name>
    <name type="common">Sea lamprey</name>
    <dbReference type="NCBI Taxonomy" id="7757"/>
    <lineage>
        <taxon>Eukaryota</taxon>
        <taxon>Metazoa</taxon>
        <taxon>Chordata</taxon>
        <taxon>Craniata</taxon>
        <taxon>Vertebrata</taxon>
        <taxon>Cyclostomata</taxon>
        <taxon>Hyperoartia</taxon>
        <taxon>Petromyzontiformes</taxon>
        <taxon>Petromyzontidae</taxon>
        <taxon>Petromyzon</taxon>
    </lineage>
</organism>
<feature type="domain" description="RRM" evidence="4">
    <location>
        <begin position="372"/>
        <end position="446"/>
    </location>
</feature>
<dbReference type="PANTHER" id="PTHR48027">
    <property type="entry name" value="HETEROGENEOUS NUCLEAR RIBONUCLEOPROTEIN 87F-RELATED"/>
    <property type="match status" value="1"/>
</dbReference>
<feature type="domain" description="RRM" evidence="4">
    <location>
        <begin position="459"/>
        <end position="534"/>
    </location>
</feature>
<reference evidence="5" key="1">
    <citation type="submission" date="2025-08" db="UniProtKB">
        <authorList>
            <consortium name="Ensembl"/>
        </authorList>
    </citation>
    <scope>IDENTIFICATION</scope>
</reference>
<feature type="compositionally biased region" description="Low complexity" evidence="3">
    <location>
        <begin position="140"/>
        <end position="162"/>
    </location>
</feature>
<reference evidence="5" key="2">
    <citation type="submission" date="2025-09" db="UniProtKB">
        <authorList>
            <consortium name="Ensembl"/>
        </authorList>
    </citation>
    <scope>IDENTIFICATION</scope>
</reference>
<feature type="domain" description="RRM" evidence="4">
    <location>
        <begin position="545"/>
        <end position="620"/>
    </location>
</feature>
<evidence type="ECO:0000256" key="1">
    <source>
        <dbReference type="ARBA" id="ARBA00022884"/>
    </source>
</evidence>
<dbReference type="Ensembl" id="ENSPMAT00000004269.1">
    <property type="protein sequence ID" value="ENSPMAP00000004252.1"/>
    <property type="gene ID" value="ENSPMAG00000003855.1"/>
</dbReference>
<feature type="compositionally biased region" description="Low complexity" evidence="3">
    <location>
        <begin position="85"/>
        <end position="97"/>
    </location>
</feature>
<evidence type="ECO:0000259" key="4">
    <source>
        <dbReference type="PROSITE" id="PS50102"/>
    </source>
</evidence>
<evidence type="ECO:0000256" key="2">
    <source>
        <dbReference type="PROSITE-ProRule" id="PRU00176"/>
    </source>
</evidence>
<feature type="compositionally biased region" description="Low complexity" evidence="3">
    <location>
        <begin position="45"/>
        <end position="66"/>
    </location>
</feature>
<accession>S4RGC0</accession>
<name>S4RGC0_PETMA</name>
<feature type="compositionally biased region" description="Basic and acidic residues" evidence="3">
    <location>
        <begin position="685"/>
        <end position="702"/>
    </location>
</feature>
<protein>
    <submittedName>
        <fullName evidence="5">Nucleolin</fullName>
    </submittedName>
</protein>
<dbReference type="InterPro" id="IPR052462">
    <property type="entry name" value="SLIRP/GR-RBP-like"/>
</dbReference>
<dbReference type="AlphaFoldDB" id="S4RGC0"/>
<feature type="region of interest" description="Disordered" evidence="3">
    <location>
        <begin position="1"/>
        <end position="292"/>
    </location>
</feature>
<dbReference type="PROSITE" id="PS50102">
    <property type="entry name" value="RRM"/>
    <property type="match status" value="3"/>
</dbReference>
<dbReference type="GO" id="GO:0003723">
    <property type="term" value="F:RNA binding"/>
    <property type="evidence" value="ECO:0007669"/>
    <property type="project" value="UniProtKB-UniRule"/>
</dbReference>
<keyword evidence="1 2" id="KW-0694">RNA-binding</keyword>
<dbReference type="Pfam" id="PF00076">
    <property type="entry name" value="RRM_1"/>
    <property type="match status" value="3"/>
</dbReference>
<feature type="compositionally biased region" description="Acidic residues" evidence="3">
    <location>
        <begin position="28"/>
        <end position="40"/>
    </location>
</feature>
<feature type="compositionally biased region" description="Acidic residues" evidence="3">
    <location>
        <begin position="165"/>
        <end position="180"/>
    </location>
</feature>
<dbReference type="SMART" id="SM00360">
    <property type="entry name" value="RRM"/>
    <property type="match status" value="3"/>
</dbReference>
<dbReference type="InterPro" id="IPR035979">
    <property type="entry name" value="RBD_domain_sf"/>
</dbReference>
<feature type="compositionally biased region" description="Gly residues" evidence="3">
    <location>
        <begin position="625"/>
        <end position="684"/>
    </location>
</feature>